<dbReference type="GO" id="GO:0015562">
    <property type="term" value="F:efflux transmembrane transporter activity"/>
    <property type="evidence" value="ECO:0007669"/>
    <property type="project" value="TreeGrafter"/>
</dbReference>
<dbReference type="PANTHER" id="PTHR30469">
    <property type="entry name" value="MULTIDRUG RESISTANCE PROTEIN MDTA"/>
    <property type="match status" value="1"/>
</dbReference>
<dbReference type="PANTHER" id="PTHR30469:SF33">
    <property type="entry name" value="SLR1207 PROTEIN"/>
    <property type="match status" value="1"/>
</dbReference>
<dbReference type="SUPFAM" id="SSF111369">
    <property type="entry name" value="HlyD-like secretion proteins"/>
    <property type="match status" value="1"/>
</dbReference>
<dbReference type="Gene3D" id="1.10.287.1490">
    <property type="match status" value="1"/>
</dbReference>
<sequence length="301" mass="33366">MKRIMKRKYLFAFAAGILLMGCNRTDKLSDAYGNFEVDDVIVSSEVSGKLLQFDLSEGDQLKVGEQVGLVDTTQLYLKKEQLEAQKASIRSKMASVQTQIAVVKQQRANAEVDKHRVTKMLADSAATQKQMDDINGQIDVFDKQIANIRTQEVSLKKEIDVVNAQVAQIEDQLGKCHITAPISGTVLEKYKEMGELVAPGQSLFKIADLSYLNLKIYISGAQLAHVKLGQKVTVLIDNSKTTDTKLTGTIIWISSEAEFTPKIIQTKEERVKLVYAVKVKVPNDGSLKIGMPGEVRFNQSN</sequence>
<dbReference type="Pfam" id="PF25917">
    <property type="entry name" value="BSH_RND"/>
    <property type="match status" value="1"/>
</dbReference>
<accession>A0A2P8CCX0</accession>
<dbReference type="Proteomes" id="UP000240621">
    <property type="component" value="Unassembled WGS sequence"/>
</dbReference>
<dbReference type="RefSeq" id="WP_211297815.1">
    <property type="nucleotide sequence ID" value="NZ_BLAU01000001.1"/>
</dbReference>
<dbReference type="AlphaFoldDB" id="A0A2P8CCX0"/>
<feature type="domain" description="Multidrug resistance protein MdtA-like barrel-sandwich hybrid" evidence="1">
    <location>
        <begin position="40"/>
        <end position="206"/>
    </location>
</feature>
<dbReference type="InterPro" id="IPR058625">
    <property type="entry name" value="MdtA-like_BSH"/>
</dbReference>
<evidence type="ECO:0000313" key="2">
    <source>
        <dbReference type="EMBL" id="PSK82769.1"/>
    </source>
</evidence>
<name>A0A2P8CCX0_9BACT</name>
<dbReference type="EMBL" id="PYGC01000005">
    <property type="protein sequence ID" value="PSK82769.1"/>
    <property type="molecule type" value="Genomic_DNA"/>
</dbReference>
<organism evidence="2 3">
    <name type="scientific">Prolixibacter denitrificans</name>
    <dbReference type="NCBI Taxonomy" id="1541063"/>
    <lineage>
        <taxon>Bacteria</taxon>
        <taxon>Pseudomonadati</taxon>
        <taxon>Bacteroidota</taxon>
        <taxon>Bacteroidia</taxon>
        <taxon>Marinilabiliales</taxon>
        <taxon>Prolixibacteraceae</taxon>
        <taxon>Prolixibacter</taxon>
    </lineage>
</organism>
<gene>
    <name evidence="2" type="ORF">CLV93_105161</name>
</gene>
<dbReference type="Gene3D" id="2.40.30.170">
    <property type="match status" value="1"/>
</dbReference>
<comment type="caution">
    <text evidence="2">The sequence shown here is derived from an EMBL/GenBank/DDBJ whole genome shotgun (WGS) entry which is preliminary data.</text>
</comment>
<reference evidence="2 3" key="1">
    <citation type="submission" date="2018-03" db="EMBL/GenBank/DDBJ databases">
        <title>Genomic Encyclopedia of Archaeal and Bacterial Type Strains, Phase II (KMG-II): from individual species to whole genera.</title>
        <authorList>
            <person name="Goeker M."/>
        </authorList>
    </citation>
    <scope>NUCLEOTIDE SEQUENCE [LARGE SCALE GENOMIC DNA]</scope>
    <source>
        <strain evidence="2 3">DSM 27267</strain>
    </source>
</reference>
<proteinExistence type="predicted"/>
<evidence type="ECO:0000259" key="1">
    <source>
        <dbReference type="Pfam" id="PF25917"/>
    </source>
</evidence>
<protein>
    <submittedName>
        <fullName evidence="2">HlyD family secretion protein</fullName>
    </submittedName>
</protein>
<evidence type="ECO:0000313" key="3">
    <source>
        <dbReference type="Proteomes" id="UP000240621"/>
    </source>
</evidence>
<dbReference type="GO" id="GO:1990281">
    <property type="term" value="C:efflux pump complex"/>
    <property type="evidence" value="ECO:0007669"/>
    <property type="project" value="TreeGrafter"/>
</dbReference>
<dbReference type="PROSITE" id="PS51257">
    <property type="entry name" value="PROKAR_LIPOPROTEIN"/>
    <property type="match status" value="1"/>
</dbReference>